<keyword evidence="8" id="KW-0732">Signal</keyword>
<evidence type="ECO:0000256" key="5">
    <source>
        <dbReference type="ARBA" id="ARBA00022525"/>
    </source>
</evidence>
<dbReference type="InterPro" id="IPR000834">
    <property type="entry name" value="Peptidase_M14"/>
</dbReference>
<dbReference type="PANTHER" id="PTHR11705:SF147">
    <property type="entry name" value="INACTIVE METALLOCARBOXYPEPTIDASE ECM14"/>
    <property type="match status" value="1"/>
</dbReference>
<evidence type="ECO:0000256" key="9">
    <source>
        <dbReference type="ARBA" id="ARBA00022833"/>
    </source>
</evidence>
<dbReference type="PROSITE" id="PS52035">
    <property type="entry name" value="PEPTIDASE_M14"/>
    <property type="match status" value="1"/>
</dbReference>
<dbReference type="CDD" id="cd03860">
    <property type="entry name" value="M14_CP_A-B_like"/>
    <property type="match status" value="1"/>
</dbReference>
<name>A0A9P4TQH5_9PLEO</name>
<dbReference type="Pfam" id="PF00246">
    <property type="entry name" value="Peptidase_M14"/>
    <property type="match status" value="1"/>
</dbReference>
<evidence type="ECO:0000256" key="13">
    <source>
        <dbReference type="ARBA" id="ARBA00026187"/>
    </source>
</evidence>
<protein>
    <recommendedName>
        <fullName evidence="13">Inactive metallocarboxypeptidase ECM14</fullName>
    </recommendedName>
    <alternativeName>
        <fullName evidence="14">Inactive metallocarboxypeptidase ecm14</fullName>
    </alternativeName>
</protein>
<comment type="function">
    <text evidence="12">Inactive carboxypeptidase that may play a role in cell wall organization and biogenesis.</text>
</comment>
<comment type="similarity">
    <text evidence="4 15">Belongs to the peptidase M14 family.</text>
</comment>
<proteinExistence type="inferred from homology"/>
<sequence length="649" mass="72945">MRAAGGTVRNWDGGGYHRERDGQVDRQRTAVRVGAGAHWNRVCALYVSWLQPTPTPTQRRARRVARAAWAVRAVRAVLAVQSACAVLGLLLLSPSLIAAAPPASIHQHARDINHTPRPWRRLSDAIIRRIWGLPEQQKGIGGCYSGPPATADVPASKLLARYGEDIVMRFNISTVEEASALAEAADILFLDVWEFNQDWVDVRIAKDVVPSLLGLLPASLQNSHVPLMRDLDLAQAILDSYPSLSATKLQDDDRIFSLDLKTSEHRDPFFQDYQPLSVIMPWMNLMSSMFNTHVRRINVGVSYEGRDIPALRIGVHPTNNDQPTSPRKTVLVTGGSHAREWISTSTVNYVAWSLISSYGKNYMVTKMLEQFDFVFIPTLNPDGYVFSWETDRLWRKNRQPTSLRFCRGVDLDRSYSYQWDGDKTRSNPCSESFAGESPFDGVEAHRFAEWARNETENNNVDIVGLLDLHSYSQQILYPYSYSCSEAPPTLEDLMELALGLAKAIRISQKGYHPYGVTSACEGNVAMTKSSKDGKNRRILPRIESNGGSALDWFYHELKVKYAFQIKLRDTGSYGFLLPKENIIPTGKELVDAVLYFGRFMLGEVGFDVEELSSPEAGVVLKKPQELDQNEDYNQNSEDDVESSPLELRR</sequence>
<feature type="domain" description="Peptidase M14" evidence="18">
    <location>
        <begin position="272"/>
        <end position="600"/>
    </location>
</feature>
<evidence type="ECO:0000256" key="17">
    <source>
        <dbReference type="SAM" id="Phobius"/>
    </source>
</evidence>
<dbReference type="OrthoDB" id="3626597at2759"/>
<evidence type="ECO:0000256" key="3">
    <source>
        <dbReference type="ARBA" id="ARBA00004613"/>
    </source>
</evidence>
<dbReference type="AlphaFoldDB" id="A0A9P4TQH5"/>
<accession>A0A9P4TQH5</accession>
<evidence type="ECO:0000256" key="2">
    <source>
        <dbReference type="ARBA" id="ARBA00004116"/>
    </source>
</evidence>
<dbReference type="FunFam" id="3.40.630.10:FF:000060">
    <property type="entry name" value="Putative metallocarboxypeptidase ecm14"/>
    <property type="match status" value="1"/>
</dbReference>
<keyword evidence="10" id="KW-1015">Disulfide bond</keyword>
<dbReference type="SUPFAM" id="SSF53187">
    <property type="entry name" value="Zn-dependent exopeptidases"/>
    <property type="match status" value="1"/>
</dbReference>
<evidence type="ECO:0000256" key="10">
    <source>
        <dbReference type="ARBA" id="ARBA00023157"/>
    </source>
</evidence>
<dbReference type="GO" id="GO:0004181">
    <property type="term" value="F:metallocarboxypeptidase activity"/>
    <property type="evidence" value="ECO:0007669"/>
    <property type="project" value="InterPro"/>
</dbReference>
<comment type="caution">
    <text evidence="19">The sequence shown here is derived from an EMBL/GenBank/DDBJ whole genome shotgun (WGS) entry which is preliminary data.</text>
</comment>
<dbReference type="GO" id="GO:0005576">
    <property type="term" value="C:extracellular region"/>
    <property type="evidence" value="ECO:0007669"/>
    <property type="project" value="UniProtKB-SubCell"/>
</dbReference>
<evidence type="ECO:0000256" key="14">
    <source>
        <dbReference type="ARBA" id="ARBA00026213"/>
    </source>
</evidence>
<keyword evidence="6" id="KW-0926">Vacuole</keyword>
<reference evidence="20" key="1">
    <citation type="journal article" date="2020" name="Stud. Mycol.">
        <title>101 Dothideomycetes genomes: A test case for predicting lifestyles and emergence of pathogens.</title>
        <authorList>
            <person name="Haridas S."/>
            <person name="Albert R."/>
            <person name="Binder M."/>
            <person name="Bloem J."/>
            <person name="LaButti K."/>
            <person name="Salamov A."/>
            <person name="Andreopoulos B."/>
            <person name="Baker S."/>
            <person name="Barry K."/>
            <person name="Bills G."/>
            <person name="Bluhm B."/>
            <person name="Cannon C."/>
            <person name="Castanera R."/>
            <person name="Culley D."/>
            <person name="Daum C."/>
            <person name="Ezra D."/>
            <person name="Gonzalez J."/>
            <person name="Henrissat B."/>
            <person name="Kuo A."/>
            <person name="Liang C."/>
            <person name="Lipzen A."/>
            <person name="Lutzoni F."/>
            <person name="Magnuson J."/>
            <person name="Mondo S."/>
            <person name="Nolan M."/>
            <person name="Ohm R."/>
            <person name="Pangilinan J."/>
            <person name="Park H.-J."/>
            <person name="Ramirez L."/>
            <person name="Alfaro M."/>
            <person name="Sun H."/>
            <person name="Tritt A."/>
            <person name="Yoshinaga Y."/>
            <person name="Zwiers L.-H."/>
            <person name="Turgeon B."/>
            <person name="Goodwin S."/>
            <person name="Spatafora J."/>
            <person name="Crous P."/>
            <person name="Grigoriev I."/>
        </authorList>
    </citation>
    <scope>NUCLEOTIDE SEQUENCE [LARGE SCALE GENOMIC DNA]</scope>
    <source>
        <strain evidence="20">CBS 304.66</strain>
    </source>
</reference>
<comment type="caution">
    <text evidence="15">Lacks conserved residue(s) required for the propagation of feature annotation.</text>
</comment>
<dbReference type="GO" id="GO:0008270">
    <property type="term" value="F:zinc ion binding"/>
    <property type="evidence" value="ECO:0007669"/>
    <property type="project" value="InterPro"/>
</dbReference>
<keyword evidence="20" id="KW-1185">Reference proteome</keyword>
<evidence type="ECO:0000256" key="4">
    <source>
        <dbReference type="ARBA" id="ARBA00005988"/>
    </source>
</evidence>
<evidence type="ECO:0000313" key="20">
    <source>
        <dbReference type="Proteomes" id="UP000800093"/>
    </source>
</evidence>
<dbReference type="GO" id="GO:0071555">
    <property type="term" value="P:cell wall organization"/>
    <property type="evidence" value="ECO:0007669"/>
    <property type="project" value="UniProtKB-KW"/>
</dbReference>
<evidence type="ECO:0000256" key="11">
    <source>
        <dbReference type="ARBA" id="ARBA00023316"/>
    </source>
</evidence>
<keyword evidence="17" id="KW-0812">Transmembrane</keyword>
<dbReference type="Proteomes" id="UP000800093">
    <property type="component" value="Unassembled WGS sequence"/>
</dbReference>
<dbReference type="PRINTS" id="PR00765">
    <property type="entry name" value="CRBOXYPTASEA"/>
</dbReference>
<dbReference type="Gene3D" id="3.40.630.10">
    <property type="entry name" value="Zn peptidases"/>
    <property type="match status" value="1"/>
</dbReference>
<keyword evidence="7" id="KW-0479">Metal-binding</keyword>
<evidence type="ECO:0000256" key="8">
    <source>
        <dbReference type="ARBA" id="ARBA00022729"/>
    </source>
</evidence>
<comment type="cofactor">
    <cofactor evidence="1">
        <name>Zn(2+)</name>
        <dbReference type="ChEBI" id="CHEBI:29105"/>
    </cofactor>
</comment>
<dbReference type="PANTHER" id="PTHR11705">
    <property type="entry name" value="PROTEASE FAMILY M14 CARBOXYPEPTIDASE A,B"/>
    <property type="match status" value="1"/>
</dbReference>
<keyword evidence="9" id="KW-0862">Zinc</keyword>
<keyword evidence="17" id="KW-1133">Transmembrane helix</keyword>
<evidence type="ECO:0000259" key="18">
    <source>
        <dbReference type="PROSITE" id="PS52035"/>
    </source>
</evidence>
<dbReference type="GO" id="GO:0006508">
    <property type="term" value="P:proteolysis"/>
    <property type="evidence" value="ECO:0007669"/>
    <property type="project" value="InterPro"/>
</dbReference>
<evidence type="ECO:0000256" key="15">
    <source>
        <dbReference type="PROSITE-ProRule" id="PRU01379"/>
    </source>
</evidence>
<gene>
    <name evidence="19" type="ORF">CC78DRAFT_574229</name>
</gene>
<evidence type="ECO:0000256" key="12">
    <source>
        <dbReference type="ARBA" id="ARBA00025210"/>
    </source>
</evidence>
<dbReference type="InterPro" id="IPR057246">
    <property type="entry name" value="CARBOXYPEPT_ZN_1"/>
</dbReference>
<dbReference type="PROSITE" id="PS00132">
    <property type="entry name" value="CARBOXYPEPT_ZN_1"/>
    <property type="match status" value="1"/>
</dbReference>
<keyword evidence="17" id="KW-0472">Membrane</keyword>
<evidence type="ECO:0000256" key="7">
    <source>
        <dbReference type="ARBA" id="ARBA00022723"/>
    </source>
</evidence>
<evidence type="ECO:0000313" key="19">
    <source>
        <dbReference type="EMBL" id="KAF2270112.1"/>
    </source>
</evidence>
<keyword evidence="5" id="KW-0964">Secreted</keyword>
<dbReference type="EMBL" id="ML986580">
    <property type="protein sequence ID" value="KAF2270112.1"/>
    <property type="molecule type" value="Genomic_DNA"/>
</dbReference>
<feature type="region of interest" description="Disordered" evidence="16">
    <location>
        <begin position="619"/>
        <end position="649"/>
    </location>
</feature>
<evidence type="ECO:0000256" key="6">
    <source>
        <dbReference type="ARBA" id="ARBA00022554"/>
    </source>
</evidence>
<comment type="subcellular location">
    <subcellularLocation>
        <location evidence="3">Secreted</location>
    </subcellularLocation>
    <subcellularLocation>
        <location evidence="2">Vacuole</location>
    </subcellularLocation>
</comment>
<evidence type="ECO:0000256" key="16">
    <source>
        <dbReference type="SAM" id="MobiDB-lite"/>
    </source>
</evidence>
<organism evidence="19 20">
    <name type="scientific">Lojkania enalia</name>
    <dbReference type="NCBI Taxonomy" id="147567"/>
    <lineage>
        <taxon>Eukaryota</taxon>
        <taxon>Fungi</taxon>
        <taxon>Dikarya</taxon>
        <taxon>Ascomycota</taxon>
        <taxon>Pezizomycotina</taxon>
        <taxon>Dothideomycetes</taxon>
        <taxon>Pleosporomycetidae</taxon>
        <taxon>Pleosporales</taxon>
        <taxon>Pleosporales incertae sedis</taxon>
        <taxon>Lojkania</taxon>
    </lineage>
</organism>
<feature type="region of interest" description="Disordered" evidence="16">
    <location>
        <begin position="1"/>
        <end position="23"/>
    </location>
</feature>
<keyword evidence="11" id="KW-0961">Cell wall biogenesis/degradation</keyword>
<dbReference type="SMART" id="SM00631">
    <property type="entry name" value="Zn_pept"/>
    <property type="match status" value="1"/>
</dbReference>
<feature type="transmembrane region" description="Helical" evidence="17">
    <location>
        <begin position="69"/>
        <end position="92"/>
    </location>
</feature>
<evidence type="ECO:0000256" key="1">
    <source>
        <dbReference type="ARBA" id="ARBA00001947"/>
    </source>
</evidence>
<dbReference type="GO" id="GO:0005773">
    <property type="term" value="C:vacuole"/>
    <property type="evidence" value="ECO:0007669"/>
    <property type="project" value="UniProtKB-SubCell"/>
</dbReference>